<dbReference type="VEuPathDB" id="TrichDB:TVAG_440940"/>
<reference evidence="4" key="2">
    <citation type="journal article" date="2007" name="Science">
        <title>Draft genome sequence of the sexually transmitted pathogen Trichomonas vaginalis.</title>
        <authorList>
            <person name="Carlton J.M."/>
            <person name="Hirt R.P."/>
            <person name="Silva J.C."/>
            <person name="Delcher A.L."/>
            <person name="Schatz M."/>
            <person name="Zhao Q."/>
            <person name="Wortman J.R."/>
            <person name="Bidwell S.L."/>
            <person name="Alsmark U.C.M."/>
            <person name="Besteiro S."/>
            <person name="Sicheritz-Ponten T."/>
            <person name="Noel C.J."/>
            <person name="Dacks J.B."/>
            <person name="Foster P.G."/>
            <person name="Simillion C."/>
            <person name="Van de Peer Y."/>
            <person name="Miranda-Saavedra D."/>
            <person name="Barton G.J."/>
            <person name="Westrop G.D."/>
            <person name="Mueller S."/>
            <person name="Dessi D."/>
            <person name="Fiori P.L."/>
            <person name="Ren Q."/>
            <person name="Paulsen I."/>
            <person name="Zhang H."/>
            <person name="Bastida-Corcuera F.D."/>
            <person name="Simoes-Barbosa A."/>
            <person name="Brown M.T."/>
            <person name="Hayes R.D."/>
            <person name="Mukherjee M."/>
            <person name="Okumura C.Y."/>
            <person name="Schneider R."/>
            <person name="Smith A.J."/>
            <person name="Vanacova S."/>
            <person name="Villalvazo M."/>
            <person name="Haas B.J."/>
            <person name="Pertea M."/>
            <person name="Feldblyum T.V."/>
            <person name="Utterback T.R."/>
            <person name="Shu C.L."/>
            <person name="Osoegawa K."/>
            <person name="de Jong P.J."/>
            <person name="Hrdy I."/>
            <person name="Horvathova L."/>
            <person name="Zubacova Z."/>
            <person name="Dolezal P."/>
            <person name="Malik S.B."/>
            <person name="Logsdon J.M. Jr."/>
            <person name="Henze K."/>
            <person name="Gupta A."/>
            <person name="Wang C.C."/>
            <person name="Dunne R.L."/>
            <person name="Upcroft J.A."/>
            <person name="Upcroft P."/>
            <person name="White O."/>
            <person name="Salzberg S.L."/>
            <person name="Tang P."/>
            <person name="Chiu C.-H."/>
            <person name="Lee Y.-S."/>
            <person name="Embley T.M."/>
            <person name="Coombs G.H."/>
            <person name="Mottram J.C."/>
            <person name="Tachezy J."/>
            <person name="Fraser-Liggett C.M."/>
            <person name="Johnson P.J."/>
        </authorList>
    </citation>
    <scope>NUCLEOTIDE SEQUENCE [LARGE SCALE GENOMIC DNA]</scope>
    <source>
        <strain evidence="4">G3</strain>
    </source>
</reference>
<dbReference type="PANTHER" id="PTHR24188">
    <property type="entry name" value="ANKYRIN REPEAT PROTEIN"/>
    <property type="match status" value="1"/>
</dbReference>
<dbReference type="SMR" id="A2EXB6"/>
<evidence type="ECO:0000313" key="5">
    <source>
        <dbReference type="Proteomes" id="UP000001542"/>
    </source>
</evidence>
<protein>
    <submittedName>
        <fullName evidence="4">Ankyrin repeat protein, putative</fullName>
    </submittedName>
</protein>
<evidence type="ECO:0000256" key="1">
    <source>
        <dbReference type="ARBA" id="ARBA00022737"/>
    </source>
</evidence>
<keyword evidence="5" id="KW-1185">Reference proteome</keyword>
<dbReference type="Proteomes" id="UP000001542">
    <property type="component" value="Unassembled WGS sequence"/>
</dbReference>
<dbReference type="RefSeq" id="XP_001314938.1">
    <property type="nucleotide sequence ID" value="XM_001314903.1"/>
</dbReference>
<dbReference type="PROSITE" id="PS50088">
    <property type="entry name" value="ANK_REPEAT"/>
    <property type="match status" value="1"/>
</dbReference>
<dbReference type="InterPro" id="IPR036770">
    <property type="entry name" value="Ankyrin_rpt-contain_sf"/>
</dbReference>
<dbReference type="EMBL" id="DS113527">
    <property type="protein sequence ID" value="EAY02715.1"/>
    <property type="molecule type" value="Genomic_DNA"/>
</dbReference>
<dbReference type="PROSITE" id="PS50297">
    <property type="entry name" value="ANK_REP_REGION"/>
    <property type="match status" value="1"/>
</dbReference>
<dbReference type="Gene3D" id="1.25.40.20">
    <property type="entry name" value="Ankyrin repeat-containing domain"/>
    <property type="match status" value="1"/>
</dbReference>
<evidence type="ECO:0000256" key="3">
    <source>
        <dbReference type="PROSITE-ProRule" id="PRU00023"/>
    </source>
</evidence>
<evidence type="ECO:0000256" key="2">
    <source>
        <dbReference type="ARBA" id="ARBA00023043"/>
    </source>
</evidence>
<accession>A2EXB6</accession>
<gene>
    <name evidence="4" type="ORF">TVAG_440940</name>
</gene>
<dbReference type="InterPro" id="IPR002110">
    <property type="entry name" value="Ankyrin_rpt"/>
</dbReference>
<dbReference type="InParanoid" id="A2EXB6"/>
<keyword evidence="1" id="KW-0677">Repeat</keyword>
<dbReference type="KEGG" id="tva:4760555"/>
<dbReference type="SMART" id="SM00248">
    <property type="entry name" value="ANK"/>
    <property type="match status" value="1"/>
</dbReference>
<proteinExistence type="predicted"/>
<sequence length="161" mass="18370">MNFEYVAAHISNYINNENFLYAFNMRDIKTIMKYSYLASDQYFSLLKQSSSTINAKELYICTRRKKIESEKGILSLVKSLIECYGDKDVKTNYGKTPFILASCYGYLDIVQYLIAVGADKEAKTSSGKIALMLAKDIVRDYLMNEPESSSLIILILINLHI</sequence>
<dbReference type="PANTHER" id="PTHR24188:SF29">
    <property type="entry name" value="GH09064P"/>
    <property type="match status" value="1"/>
</dbReference>
<dbReference type="STRING" id="5722.A2EXB6"/>
<feature type="repeat" description="ANK" evidence="3">
    <location>
        <begin position="93"/>
        <end position="125"/>
    </location>
</feature>
<dbReference type="Pfam" id="PF12796">
    <property type="entry name" value="Ank_2"/>
    <property type="match status" value="1"/>
</dbReference>
<keyword evidence="2 3" id="KW-0040">ANK repeat</keyword>
<dbReference type="OrthoDB" id="448455at2759"/>
<dbReference type="SUPFAM" id="SSF48403">
    <property type="entry name" value="Ankyrin repeat"/>
    <property type="match status" value="1"/>
</dbReference>
<reference evidence="4" key="1">
    <citation type="submission" date="2006-10" db="EMBL/GenBank/DDBJ databases">
        <authorList>
            <person name="Amadeo P."/>
            <person name="Zhao Q."/>
            <person name="Wortman J."/>
            <person name="Fraser-Liggett C."/>
            <person name="Carlton J."/>
        </authorList>
    </citation>
    <scope>NUCLEOTIDE SEQUENCE</scope>
    <source>
        <strain evidence="4">G3</strain>
    </source>
</reference>
<dbReference type="VEuPathDB" id="TrichDB:TVAGG3_0765550"/>
<name>A2EXB6_TRIV3</name>
<evidence type="ECO:0000313" key="4">
    <source>
        <dbReference type="EMBL" id="EAY02715.1"/>
    </source>
</evidence>
<dbReference type="AlphaFoldDB" id="A2EXB6"/>
<organism evidence="4 5">
    <name type="scientific">Trichomonas vaginalis (strain ATCC PRA-98 / G3)</name>
    <dbReference type="NCBI Taxonomy" id="412133"/>
    <lineage>
        <taxon>Eukaryota</taxon>
        <taxon>Metamonada</taxon>
        <taxon>Parabasalia</taxon>
        <taxon>Trichomonadida</taxon>
        <taxon>Trichomonadidae</taxon>
        <taxon>Trichomonas</taxon>
    </lineage>
</organism>